<dbReference type="PROSITE" id="PS50887">
    <property type="entry name" value="GGDEF"/>
    <property type="match status" value="1"/>
</dbReference>
<dbReference type="SMART" id="SM00267">
    <property type="entry name" value="GGDEF"/>
    <property type="match status" value="1"/>
</dbReference>
<sequence>MEKILIVDDSLLQATHLRNILGDEYDITIAQTPEEGLRQASSDSYSLILLDVVMPGMDGFTLLKKLQEEVITRSVPVILITSLSDVESEQKGLVLGAVDYIVKPFHELIIKARVNTHIKLYNYRRQVEYQSQTDQLTGVANRRQHDLCSATKWNEATRLQVPFSICMFDIDYFKRYNDTFGHPAGDKVITAIAKEISSYLKRTTDFFARYGGEEFVGFLMGDDSNKAFEHLKKIRQAVEDLHIPHDPEVAQWVTVSIGGITIVPQEDKSYDFYLKIADAMLYDAKKYGRNRVVWADENIKQMREKD</sequence>
<dbReference type="PANTHER" id="PTHR45138:SF9">
    <property type="entry name" value="DIGUANYLATE CYCLASE DGCM-RELATED"/>
    <property type="match status" value="1"/>
</dbReference>
<dbReference type="Gene3D" id="3.40.50.2300">
    <property type="match status" value="1"/>
</dbReference>
<feature type="domain" description="Response regulatory" evidence="4">
    <location>
        <begin position="3"/>
        <end position="118"/>
    </location>
</feature>
<dbReference type="InterPro" id="IPR043128">
    <property type="entry name" value="Rev_trsase/Diguanyl_cyclase"/>
</dbReference>
<dbReference type="InterPro" id="IPR000160">
    <property type="entry name" value="GGDEF_dom"/>
</dbReference>
<evidence type="ECO:0000313" key="7">
    <source>
        <dbReference type="Proteomes" id="UP001154420"/>
    </source>
</evidence>
<comment type="function">
    <text evidence="2">May play the central regulatory role in sporulation. It may be an element of the effector pathway responsible for the activation of sporulation genes in response to nutritional stress. Spo0A may act in concert with spo0H (a sigma factor) to control the expression of some genes that are critical to the sporulation process.</text>
</comment>
<dbReference type="InterPro" id="IPR011006">
    <property type="entry name" value="CheY-like_superfamily"/>
</dbReference>
<dbReference type="Pfam" id="PF00990">
    <property type="entry name" value="GGDEF"/>
    <property type="match status" value="1"/>
</dbReference>
<protein>
    <recommendedName>
        <fullName evidence="1">Stage 0 sporulation protein A homolog</fullName>
    </recommendedName>
</protein>
<evidence type="ECO:0000256" key="2">
    <source>
        <dbReference type="ARBA" id="ARBA00024867"/>
    </source>
</evidence>
<dbReference type="EMBL" id="QZDT01000007">
    <property type="protein sequence ID" value="NBJ92301.1"/>
    <property type="molecule type" value="Genomic_DNA"/>
</dbReference>
<evidence type="ECO:0000259" key="4">
    <source>
        <dbReference type="PROSITE" id="PS50110"/>
    </source>
</evidence>
<reference evidence="6" key="1">
    <citation type="submission" date="2018-09" db="EMBL/GenBank/DDBJ databases">
        <title>Murine metabolic-syndrome-specific gut microbial biobank.</title>
        <authorList>
            <person name="Liu C."/>
        </authorList>
    </citation>
    <scope>NUCLEOTIDE SEQUENCE</scope>
    <source>
        <strain evidence="6">D42-62</strain>
    </source>
</reference>
<dbReference type="SUPFAM" id="SSF52172">
    <property type="entry name" value="CheY-like"/>
    <property type="match status" value="1"/>
</dbReference>
<evidence type="ECO:0000256" key="1">
    <source>
        <dbReference type="ARBA" id="ARBA00018672"/>
    </source>
</evidence>
<dbReference type="InterPro" id="IPR029787">
    <property type="entry name" value="Nucleotide_cyclase"/>
</dbReference>
<dbReference type="GO" id="GO:0005886">
    <property type="term" value="C:plasma membrane"/>
    <property type="evidence" value="ECO:0007669"/>
    <property type="project" value="TreeGrafter"/>
</dbReference>
<evidence type="ECO:0000259" key="5">
    <source>
        <dbReference type="PROSITE" id="PS50887"/>
    </source>
</evidence>
<dbReference type="CDD" id="cd01949">
    <property type="entry name" value="GGDEF"/>
    <property type="match status" value="1"/>
</dbReference>
<dbReference type="PANTHER" id="PTHR45138">
    <property type="entry name" value="REGULATORY COMPONENTS OF SENSORY TRANSDUCTION SYSTEM"/>
    <property type="match status" value="1"/>
</dbReference>
<dbReference type="PROSITE" id="PS50110">
    <property type="entry name" value="RESPONSE_REGULATORY"/>
    <property type="match status" value="1"/>
</dbReference>
<dbReference type="RefSeq" id="WP_160559398.1">
    <property type="nucleotide sequence ID" value="NZ_QZDT01000007.1"/>
</dbReference>
<dbReference type="SMART" id="SM00448">
    <property type="entry name" value="REC"/>
    <property type="match status" value="1"/>
</dbReference>
<accession>A0A9X5BEF2</accession>
<dbReference type="SUPFAM" id="SSF55073">
    <property type="entry name" value="Nucleotide cyclase"/>
    <property type="match status" value="1"/>
</dbReference>
<evidence type="ECO:0000313" key="6">
    <source>
        <dbReference type="EMBL" id="NBJ92301.1"/>
    </source>
</evidence>
<keyword evidence="7" id="KW-1185">Reference proteome</keyword>
<dbReference type="GO" id="GO:1902201">
    <property type="term" value="P:negative regulation of bacterial-type flagellum-dependent cell motility"/>
    <property type="evidence" value="ECO:0007669"/>
    <property type="project" value="TreeGrafter"/>
</dbReference>
<dbReference type="GO" id="GO:0052621">
    <property type="term" value="F:diguanylate cyclase activity"/>
    <property type="evidence" value="ECO:0007669"/>
    <property type="project" value="TreeGrafter"/>
</dbReference>
<organism evidence="6 7">
    <name type="scientific">Parablautia muri</name>
    <dbReference type="NCBI Taxonomy" id="2320879"/>
    <lineage>
        <taxon>Bacteria</taxon>
        <taxon>Bacillati</taxon>
        <taxon>Bacillota</taxon>
        <taxon>Clostridia</taxon>
        <taxon>Lachnospirales</taxon>
        <taxon>Lachnospiraceae</taxon>
        <taxon>Parablautia</taxon>
    </lineage>
</organism>
<dbReference type="Pfam" id="PF00072">
    <property type="entry name" value="Response_reg"/>
    <property type="match status" value="1"/>
</dbReference>
<name>A0A9X5BEF2_9FIRM</name>
<feature type="domain" description="GGDEF" evidence="5">
    <location>
        <begin position="161"/>
        <end position="297"/>
    </location>
</feature>
<comment type="caution">
    <text evidence="6">The sequence shown here is derived from an EMBL/GenBank/DDBJ whole genome shotgun (WGS) entry which is preliminary data.</text>
</comment>
<dbReference type="GO" id="GO:0000160">
    <property type="term" value="P:phosphorelay signal transduction system"/>
    <property type="evidence" value="ECO:0007669"/>
    <property type="project" value="InterPro"/>
</dbReference>
<dbReference type="OrthoDB" id="9804955at2"/>
<proteinExistence type="predicted"/>
<dbReference type="InterPro" id="IPR001789">
    <property type="entry name" value="Sig_transdc_resp-reg_receiver"/>
</dbReference>
<evidence type="ECO:0000256" key="3">
    <source>
        <dbReference type="PROSITE-ProRule" id="PRU00169"/>
    </source>
</evidence>
<dbReference type="AlphaFoldDB" id="A0A9X5BEF2"/>
<dbReference type="Gene3D" id="3.30.70.270">
    <property type="match status" value="1"/>
</dbReference>
<dbReference type="GO" id="GO:0043709">
    <property type="term" value="P:cell adhesion involved in single-species biofilm formation"/>
    <property type="evidence" value="ECO:0007669"/>
    <property type="project" value="TreeGrafter"/>
</dbReference>
<gene>
    <name evidence="6" type="ORF">D5281_06750</name>
</gene>
<dbReference type="Proteomes" id="UP001154420">
    <property type="component" value="Unassembled WGS sequence"/>
</dbReference>
<dbReference type="NCBIfam" id="TIGR00254">
    <property type="entry name" value="GGDEF"/>
    <property type="match status" value="1"/>
</dbReference>
<feature type="modified residue" description="4-aspartylphosphate" evidence="3">
    <location>
        <position position="51"/>
    </location>
</feature>
<keyword evidence="3" id="KW-0597">Phosphoprotein</keyword>
<dbReference type="FunFam" id="3.30.70.270:FF:000001">
    <property type="entry name" value="Diguanylate cyclase domain protein"/>
    <property type="match status" value="1"/>
</dbReference>
<dbReference type="InterPro" id="IPR050469">
    <property type="entry name" value="Diguanylate_Cyclase"/>
</dbReference>